<keyword evidence="1" id="KW-0547">Nucleotide-binding</keyword>
<dbReference type="Pfam" id="PF01031">
    <property type="entry name" value="Dynamin_M"/>
    <property type="match status" value="1"/>
</dbReference>
<keyword evidence="6" id="KW-0378">Hydrolase</keyword>
<evidence type="ECO:0000313" key="6">
    <source>
        <dbReference type="EMBL" id="KAK8852091.1"/>
    </source>
</evidence>
<dbReference type="InterPro" id="IPR022812">
    <property type="entry name" value="Dynamin"/>
</dbReference>
<sequence>MASGVHAATSLTSSSSREILDLVDSLSSYGINEYLDLPQIIVCGDQSSGKSSVLEAISRVPFAVQDGLCTRFATEIILRRQEVKDFKASIINSASRQSDNDNDEASNSEEQARPKFTPPEGSSIEVIFEAAKEYMGLSEDQDKTKSSFSNDVLRIEISGPDQPHLTLVDLPGLFEAATTTQSAADAQMVKDMVISYMKKPRSIILAVVSAANEFPLQQVTQRTREIDPNGMRTLGLITKPDKLERDCNTEKFYLTLAKNKEVQLSLGWHVLRNRSYQQKGANSASRDQQESDFFAHAPWNSLPPSQLGVEALKSRLSDVLYNHILEHIPAVMKEIKSGINDCKGRLGYLEQRAHLIDVSQRFANLMRDAVRGDYSDDFFMLGEEMQQSGRLRATIRNNISKFSKNMHSEGCSQKIIADDETSEGIKRSEYVAQVQEMLKEHRGCELPGTFSPMIVGELFKRQIVPWQDIVHEAVLSTVNDVRISTSAILKHVAGKDVAKHIRLTITTVAIDELQDDLTDTAQQLLVPLQKFHPMTQNHYLTENVQREQAKRRKVDVADRLTAFLGKDKVVSGIYKGMFEVDKLVDSILGVSNLEMTEPNMDKYAAGLATDMMEAYYKVALKKFVDDFEVNAVEVCLMQKLPNIFSPTVVSGLPDDTVSKIAGESQEKIQERHKLREKMAALGKGEELLRRVCP</sequence>
<evidence type="ECO:0000256" key="1">
    <source>
        <dbReference type="ARBA" id="ARBA00022741"/>
    </source>
</evidence>
<dbReference type="SUPFAM" id="SSF52540">
    <property type="entry name" value="P-loop containing nucleoside triphosphate hydrolases"/>
    <property type="match status" value="1"/>
</dbReference>
<dbReference type="Pfam" id="PF00350">
    <property type="entry name" value="Dynamin_N"/>
    <property type="match status" value="1"/>
</dbReference>
<dbReference type="CDD" id="cd08771">
    <property type="entry name" value="DLP_1"/>
    <property type="match status" value="1"/>
</dbReference>
<feature type="domain" description="Dynamin-type G" evidence="5">
    <location>
        <begin position="34"/>
        <end position="329"/>
    </location>
</feature>
<reference evidence="6 7" key="1">
    <citation type="journal article" date="2024" name="IMA Fungus">
        <title>Apiospora arundinis, a panoply of carbohydrate-active enzymes and secondary metabolites.</title>
        <authorList>
            <person name="Sorensen T."/>
            <person name="Petersen C."/>
            <person name="Muurmann A.T."/>
            <person name="Christiansen J.V."/>
            <person name="Brundto M.L."/>
            <person name="Overgaard C.K."/>
            <person name="Boysen A.T."/>
            <person name="Wollenberg R.D."/>
            <person name="Larsen T.O."/>
            <person name="Sorensen J.L."/>
            <person name="Nielsen K.L."/>
            <person name="Sondergaard T.E."/>
        </authorList>
    </citation>
    <scope>NUCLEOTIDE SEQUENCE [LARGE SCALE GENOMIC DNA]</scope>
    <source>
        <strain evidence="6 7">AAU 773</strain>
    </source>
</reference>
<dbReference type="InterPro" id="IPR030381">
    <property type="entry name" value="G_DYNAMIN_dom"/>
</dbReference>
<dbReference type="PROSITE" id="PS51718">
    <property type="entry name" value="G_DYNAMIN_2"/>
    <property type="match status" value="1"/>
</dbReference>
<organism evidence="6 7">
    <name type="scientific">Apiospora arundinis</name>
    <dbReference type="NCBI Taxonomy" id="335852"/>
    <lineage>
        <taxon>Eukaryota</taxon>
        <taxon>Fungi</taxon>
        <taxon>Dikarya</taxon>
        <taxon>Ascomycota</taxon>
        <taxon>Pezizomycotina</taxon>
        <taxon>Sordariomycetes</taxon>
        <taxon>Xylariomycetidae</taxon>
        <taxon>Amphisphaeriales</taxon>
        <taxon>Apiosporaceae</taxon>
        <taxon>Apiospora</taxon>
    </lineage>
</organism>
<dbReference type="PRINTS" id="PR00195">
    <property type="entry name" value="DYNAMIN"/>
</dbReference>
<keyword evidence="2" id="KW-0342">GTP-binding</keyword>
<evidence type="ECO:0000259" key="5">
    <source>
        <dbReference type="PROSITE" id="PS51718"/>
    </source>
</evidence>
<dbReference type="SMART" id="SM00053">
    <property type="entry name" value="DYNc"/>
    <property type="match status" value="1"/>
</dbReference>
<protein>
    <submittedName>
        <fullName evidence="6">P-loop containing nucleoside triphosphate hydrolase protein</fullName>
    </submittedName>
</protein>
<dbReference type="EMBL" id="JAPCWZ010000009">
    <property type="protein sequence ID" value="KAK8852091.1"/>
    <property type="molecule type" value="Genomic_DNA"/>
</dbReference>
<evidence type="ECO:0000259" key="4">
    <source>
        <dbReference type="PROSITE" id="PS51388"/>
    </source>
</evidence>
<comment type="caution">
    <text evidence="6">The sequence shown here is derived from an EMBL/GenBank/DDBJ whole genome shotgun (WGS) entry which is preliminary data.</text>
</comment>
<proteinExistence type="predicted"/>
<feature type="domain" description="GED" evidence="4">
    <location>
        <begin position="605"/>
        <end position="693"/>
    </location>
</feature>
<dbReference type="InterPro" id="IPR000375">
    <property type="entry name" value="Dynamin_stalk"/>
</dbReference>
<dbReference type="PANTHER" id="PTHR11566">
    <property type="entry name" value="DYNAMIN"/>
    <property type="match status" value="1"/>
</dbReference>
<dbReference type="PANTHER" id="PTHR11566:SF149">
    <property type="entry name" value="GTPASE, PUTATIVE (AFU_ORTHOLOGUE AFUA_6G11890)-RELATED"/>
    <property type="match status" value="1"/>
</dbReference>
<evidence type="ECO:0000256" key="2">
    <source>
        <dbReference type="ARBA" id="ARBA00023134"/>
    </source>
</evidence>
<name>A0ABR2HSP7_9PEZI</name>
<gene>
    <name evidence="6" type="ORF">PGQ11_014570</name>
</gene>
<dbReference type="InterPro" id="IPR027417">
    <property type="entry name" value="P-loop_NTPase"/>
</dbReference>
<dbReference type="Gene3D" id="1.20.120.1240">
    <property type="entry name" value="Dynamin, middle domain"/>
    <property type="match status" value="1"/>
</dbReference>
<dbReference type="InterPro" id="IPR001401">
    <property type="entry name" value="Dynamin_GTPase"/>
</dbReference>
<dbReference type="Proteomes" id="UP001390339">
    <property type="component" value="Unassembled WGS sequence"/>
</dbReference>
<evidence type="ECO:0000313" key="7">
    <source>
        <dbReference type="Proteomes" id="UP001390339"/>
    </source>
</evidence>
<accession>A0ABR2HSP7</accession>
<dbReference type="PROSITE" id="PS51388">
    <property type="entry name" value="GED"/>
    <property type="match status" value="1"/>
</dbReference>
<feature type="region of interest" description="Disordered" evidence="3">
    <location>
        <begin position="94"/>
        <end position="120"/>
    </location>
</feature>
<keyword evidence="7" id="KW-1185">Reference proteome</keyword>
<dbReference type="Gene3D" id="3.40.50.300">
    <property type="entry name" value="P-loop containing nucleotide triphosphate hydrolases"/>
    <property type="match status" value="1"/>
</dbReference>
<dbReference type="InterPro" id="IPR045063">
    <property type="entry name" value="Dynamin_N"/>
</dbReference>
<evidence type="ECO:0000256" key="3">
    <source>
        <dbReference type="SAM" id="MobiDB-lite"/>
    </source>
</evidence>
<dbReference type="GO" id="GO:0016787">
    <property type="term" value="F:hydrolase activity"/>
    <property type="evidence" value="ECO:0007669"/>
    <property type="project" value="UniProtKB-KW"/>
</dbReference>
<dbReference type="InterPro" id="IPR020850">
    <property type="entry name" value="GED_dom"/>
</dbReference>